<dbReference type="WBParaSite" id="Pan_g22151.t1">
    <property type="protein sequence ID" value="Pan_g22151.t1"/>
    <property type="gene ID" value="Pan_g22151"/>
</dbReference>
<evidence type="ECO:0000259" key="1">
    <source>
        <dbReference type="PROSITE" id="PS51934"/>
    </source>
</evidence>
<dbReference type="PROSITE" id="PS51934">
    <property type="entry name" value="LRAT"/>
    <property type="match status" value="1"/>
</dbReference>
<sequence length="269" mass="30898">MGQNHSNFQDFEKYVNAVLMQNGIFDKSYRKYGITPLNQRFVLIAHTDAVRLIMETEYKDASNFISLHMGLTYMFTNIYDTKPPEGEDRLTDDNIDDVVNKRHADLEAGGNKYYGYPERIIATPKDCVQNPDATLKRGDHIRRHCNHIFFHDGIYLGNGRVAHISAPHTSTNFKRDAGARIDTLEKFAKGNPIAIVEQYIRHRHRLDIANDAERDAKSGLWQGEYDVAMRNCQHFAYKCAINVNKMCCFDRTNAELLGFFKKLNNLISG</sequence>
<organism evidence="2 3">
    <name type="scientific">Panagrellus redivivus</name>
    <name type="common">Microworm</name>
    <dbReference type="NCBI Taxonomy" id="6233"/>
    <lineage>
        <taxon>Eukaryota</taxon>
        <taxon>Metazoa</taxon>
        <taxon>Ecdysozoa</taxon>
        <taxon>Nematoda</taxon>
        <taxon>Chromadorea</taxon>
        <taxon>Rhabditida</taxon>
        <taxon>Tylenchina</taxon>
        <taxon>Panagrolaimomorpha</taxon>
        <taxon>Panagrolaimoidea</taxon>
        <taxon>Panagrolaimidae</taxon>
        <taxon>Panagrellus</taxon>
    </lineage>
</organism>
<reference evidence="2" key="1">
    <citation type="journal article" date="2013" name="Genetics">
        <title>The draft genome and transcriptome of Panagrellus redivivus are shaped by the harsh demands of a free-living lifestyle.</title>
        <authorList>
            <person name="Srinivasan J."/>
            <person name="Dillman A.R."/>
            <person name="Macchietto M.G."/>
            <person name="Heikkinen L."/>
            <person name="Lakso M."/>
            <person name="Fracchia K.M."/>
            <person name="Antoshechkin I."/>
            <person name="Mortazavi A."/>
            <person name="Wong G."/>
            <person name="Sternberg P.W."/>
        </authorList>
    </citation>
    <scope>NUCLEOTIDE SEQUENCE [LARGE SCALE GENOMIC DNA]</scope>
    <source>
        <strain evidence="2">MT8872</strain>
    </source>
</reference>
<accession>A0A7E4VKT1</accession>
<dbReference type="Gene3D" id="3.90.1720.10">
    <property type="entry name" value="endopeptidase domain like (from Nostoc punctiforme)"/>
    <property type="match status" value="1"/>
</dbReference>
<dbReference type="Pfam" id="PF04970">
    <property type="entry name" value="LRAT"/>
    <property type="match status" value="1"/>
</dbReference>
<feature type="domain" description="LRAT" evidence="1">
    <location>
        <begin position="141"/>
        <end position="250"/>
    </location>
</feature>
<dbReference type="InterPro" id="IPR007053">
    <property type="entry name" value="LRAT_dom"/>
</dbReference>
<protein>
    <submittedName>
        <fullName evidence="3">LRAT domain-containing protein</fullName>
    </submittedName>
</protein>
<keyword evidence="2" id="KW-1185">Reference proteome</keyword>
<proteinExistence type="predicted"/>
<evidence type="ECO:0000313" key="3">
    <source>
        <dbReference type="WBParaSite" id="Pan_g22151.t1"/>
    </source>
</evidence>
<dbReference type="Proteomes" id="UP000492821">
    <property type="component" value="Unassembled WGS sequence"/>
</dbReference>
<name>A0A7E4VKT1_PANRE</name>
<dbReference type="AlphaFoldDB" id="A0A7E4VKT1"/>
<reference evidence="3" key="2">
    <citation type="submission" date="2020-10" db="UniProtKB">
        <authorList>
            <consortium name="WormBaseParasite"/>
        </authorList>
    </citation>
    <scope>IDENTIFICATION</scope>
</reference>
<evidence type="ECO:0000313" key="2">
    <source>
        <dbReference type="Proteomes" id="UP000492821"/>
    </source>
</evidence>